<sequence length="2370" mass="266254">MKKRVFLNLILCFFILDHCFAQYSFQSNAKIIKDYSIVNINENDVHIFDSNLLKPVENEYLDSFKYTLLAPLPDIDLYKRTNNSWSKITTDGQWLERDIREGNISVSTLNENVNPGDSFEFSLKVDYIGDDVVTINPSTGKLTVTIGADSPTYHSVHQGAAASFQDPFDFTYSGNPSGDDKKYRILSFSPEFTNAQTALKLFDITIGWQTLQIGDEWLYPQMQGELVAFFTESASPVKRYAIEIEGLQKKGSNWNSLGKEWMYFSVEDLSGQNLYNLSDLPTGMNQAVPTDATGAETHFKGFNFLAYSADTSRHLVSKVNINGQFNTTNGHQFTYSGSNEYGISLTQDGNNWTLTATNPAPVAKMNEVIEDIEYYRTCEGQGSVLEGLSMEVVAPNDQTQSSAGQLDYVYTPEITTESDHTLIIQNYFEIYLDAENDCDFSNQDLIPEFAVDASIDNVDWLFFDENTNKIFGFPFKPTTADVTLDVSVNYTGKNESTTTTFTFRAIDASYTIDAGQNLNILGCHEYTISDVVLQGASNTAFMKANSYQIQLPDGYIFSNRNVDPGLEVQKDNGDWQSTDISGGNDYAYINNNRTLEIRHNRGGESAGRGAFKIGSLSIKYTGTAEVVPSQGIFKLFQRDTNGTSELAVSDVHQISFFRPYCYINYFPNPSCVGEPVQVNVLNRSDEYFWLEIWDNENNFVAEQYIESTDFPITTSLDAGEYQLRIAHRLDINDDHGKSCFVGNPYPLTINESPALEANAIEEHQFNNTDNTEYPLFDEFFLTETPSFGTDILLLADGEGVVKREDDFYFRPSLVNGETGSDLVEVVLTAVNSSTGCSASATVTMRVISDLYANNFICYSASDEYQLIKEEVDALPQPDQITLNADQILDWVMQDYDRQAASASYMQKARTHAMNNLRSRINSLISTRDIQAEIKEGFRKNGFELSYRYKDYVDIQLDVLLESRTLGYVRSRLDGTEDLFFFGVPPSNPSDTLTFVRRPVKLNVLNYADSLDFSFVLDGVKTDLKIGATQDIDFSFLPTGYCSTQKPLWVFNRFMNITDIRTTVDGEIVAIANPDDENTSNTTIYKLDFSELDFSEGVNQVQVEIDFDQGGCSDTYEMIISVSAGAFRPTLAYDGRVYSADDDNAITLNYCRGEETLPFQVPNAAFDVNWYYNGGERDEDRPGNDIFLLATVPGSQALEVSYIGGCGDGVDNPVLSVNINSTPEINLQPQAEDYYIPYGEEPMVNLNDFLPVDFTLMANDILEAIIFLDGNEVDRVGTHELHFSNYEILESGYYGIQWQLQRDQVADGSQETFSCDYNGQTESFIFYRLPEVVIADHYMCPDEVSIDLLDITTLNYPYEKAEIEGAFLFSYRLTSNSEWIPLNESTVLTPPEKGVFDIKVSFQETGFGESALVNSNEASLRYDNIVVTLPYYEESGESLKKLCINTEVWKTAPSLFLNDEEQPANIGYYTFKIIEKVTGEIFNDLVYIEDDSVVIAPIRGGEYELEITTHTKNIDATFGECAVIHTFDFNIYQSPIALMDHITDNYCLDENGTVELNTMATDYLNNEIPWGDLADIQYEVKDHLGTVVEGLLSPGNEAKKFYTTEVGHFEVTFFIEDEHGCYASTQTPVKVKAVPHTEFTLVNDSPYLCVNDDKPFEFKNLSEIPEYDGVDFGGEIVRYSWDFGSGYFADNDTAGKGIEDEVGGEGSEFNTSGTYKEPKHTYLVPNAYEVTLLAESEFGCSTSYSTTVELGANPVADFSYKNMTLTSPTIFIDASEIANTTMLRKIESWEWDFGNGETITYFDNNEFEYPNYLDAGTYDVRLIVKSQVVGCLDTVQFTIPIFPLSSPTRENGYFTDFSEGNVGWLHSGQWDTPDSLSSWSIAEARWQTNMGSHGSQEHTYYAAENSWVESPTFDLSNLDLPMLALHMQLNSASGVDGLSLRFTTDEGENWYTVGEVEAGIDWFSHQTVLSLPQAADNKKEGWSGITEDLYARIPLDVVKQAALADDGDGRVRFRLWFASNAEVDASAGFTGVVIEDVAISSRNHMVVTEHFIHDLYGKEETEAIKQTAQQSPEEMVLLQYPFQLLNESENNLWDYSWKPASARGLHYSIPKPERAMVDGRWYEDEVWSKSWGPLAVSQRKLQKARVVIDEIEEGDFELLPNNQLQINLGFEQTALSFQEEEEFLLVHTLLVAKDFQLPGGERYEQIVRQMLPDATGQKVSLAELASEQQNGRWEGSVNWIPDVAWAYADGVQLVVLVQGMQTDEIYQAATFDIPAYLIPEAPTDAEELAKALRLFPNPNDGRFVLQWPSEGQADSWALYTTAGVRVADGDFQFPAHAAQKFDIEDLADGVYVLMLMKDGKVLTSKRMMVAH</sequence>
<keyword evidence="4" id="KW-1185">Reference proteome</keyword>
<dbReference type="InterPro" id="IPR026444">
    <property type="entry name" value="Secre_tail"/>
</dbReference>
<dbReference type="SUPFAM" id="SSF49299">
    <property type="entry name" value="PKD domain"/>
    <property type="match status" value="2"/>
</dbReference>
<dbReference type="CDD" id="cd00146">
    <property type="entry name" value="PKD"/>
    <property type="match status" value="2"/>
</dbReference>
<dbReference type="NCBIfam" id="TIGR04183">
    <property type="entry name" value="Por_Secre_tail"/>
    <property type="match status" value="1"/>
</dbReference>
<dbReference type="InterPro" id="IPR022409">
    <property type="entry name" value="PKD/Chitinase_dom"/>
</dbReference>
<accession>A0AAN4W3S8</accession>
<feature type="domain" description="PKD" evidence="2">
    <location>
        <begin position="1672"/>
        <end position="1754"/>
    </location>
</feature>
<dbReference type="InterPro" id="IPR013783">
    <property type="entry name" value="Ig-like_fold"/>
</dbReference>
<proteinExistence type="predicted"/>
<dbReference type="Pfam" id="PF00801">
    <property type="entry name" value="PKD"/>
    <property type="match status" value="1"/>
</dbReference>
<protein>
    <recommendedName>
        <fullName evidence="2">PKD domain-containing protein</fullName>
    </recommendedName>
</protein>
<evidence type="ECO:0000259" key="2">
    <source>
        <dbReference type="PROSITE" id="PS50093"/>
    </source>
</evidence>
<feature type="domain" description="PKD" evidence="2">
    <location>
        <begin position="1787"/>
        <end position="1827"/>
    </location>
</feature>
<dbReference type="PROSITE" id="PS50093">
    <property type="entry name" value="PKD"/>
    <property type="match status" value="2"/>
</dbReference>
<dbReference type="RefSeq" id="WP_338239106.1">
    <property type="nucleotide sequence ID" value="NZ_BQKE01000003.1"/>
</dbReference>
<dbReference type="EMBL" id="BQKE01000003">
    <property type="protein sequence ID" value="GJM64020.1"/>
    <property type="molecule type" value="Genomic_DNA"/>
</dbReference>
<dbReference type="InterPro" id="IPR035986">
    <property type="entry name" value="PKD_dom_sf"/>
</dbReference>
<reference evidence="3 4" key="1">
    <citation type="submission" date="2021-12" db="EMBL/GenBank/DDBJ databases">
        <title>Genome sequencing of bacteria with rrn-lacking chromosome and rrn-plasmid.</title>
        <authorList>
            <person name="Anda M."/>
            <person name="Iwasaki W."/>
        </authorList>
    </citation>
    <scope>NUCLEOTIDE SEQUENCE [LARGE SCALE GENOMIC DNA]</scope>
    <source>
        <strain evidence="3 4">NBRC 15940</strain>
    </source>
</reference>
<dbReference type="Proteomes" id="UP001310022">
    <property type="component" value="Unassembled WGS sequence"/>
</dbReference>
<feature type="chain" id="PRO_5042927940" description="PKD domain-containing protein" evidence="1">
    <location>
        <begin position="22"/>
        <end position="2370"/>
    </location>
</feature>
<name>A0AAN4W3S8_9BACT</name>
<evidence type="ECO:0000313" key="4">
    <source>
        <dbReference type="Proteomes" id="UP001310022"/>
    </source>
</evidence>
<organism evidence="3 4">
    <name type="scientific">Persicobacter diffluens</name>
    <dbReference type="NCBI Taxonomy" id="981"/>
    <lineage>
        <taxon>Bacteria</taxon>
        <taxon>Pseudomonadati</taxon>
        <taxon>Bacteroidota</taxon>
        <taxon>Cytophagia</taxon>
        <taxon>Cytophagales</taxon>
        <taxon>Persicobacteraceae</taxon>
        <taxon>Persicobacter</taxon>
    </lineage>
</organism>
<evidence type="ECO:0000256" key="1">
    <source>
        <dbReference type="SAM" id="SignalP"/>
    </source>
</evidence>
<dbReference type="SMART" id="SM00089">
    <property type="entry name" value="PKD"/>
    <property type="match status" value="2"/>
</dbReference>
<evidence type="ECO:0000313" key="3">
    <source>
        <dbReference type="EMBL" id="GJM64020.1"/>
    </source>
</evidence>
<comment type="caution">
    <text evidence="3">The sequence shown here is derived from an EMBL/GenBank/DDBJ whole genome shotgun (WGS) entry which is preliminary data.</text>
</comment>
<dbReference type="Gene3D" id="2.60.40.10">
    <property type="entry name" value="Immunoglobulins"/>
    <property type="match status" value="2"/>
</dbReference>
<dbReference type="InterPro" id="IPR000601">
    <property type="entry name" value="PKD_dom"/>
</dbReference>
<keyword evidence="1" id="KW-0732">Signal</keyword>
<gene>
    <name evidence="3" type="ORF">PEDI_45720</name>
</gene>
<feature type="signal peptide" evidence="1">
    <location>
        <begin position="1"/>
        <end position="21"/>
    </location>
</feature>